<sequence>MGLRFRKSVKIAPGVRVNFNKKSTSVSFGGKGVRHTISSTGRRTSSVGIPGSGLYYTKSSSAKKSRNRKNNTYTTNNEYTYEDPYYEVEQFNSFIETITSFHKNCDYSMDWDKIRKEPPPFNLEKKGPNEIEALESLNNYKPNLIEKIFKNVNKKKIDKLKNNVELSKTKDMELYRNWEKQNIQAQSILEGNLTTYTNILNDMDFLNNLSEFVPKFDFQFSNKDEMIIEYNLNIDNVVPEKYATLTKTGKLSIRKYTKTDYYEVVQQYVSSLAIRIARNIFGLLPIKTVIINTKNNILDTSIGEIKNITILSVKIDRNTLNGLNFDLINPFDAMSNFEHNVRFLKTKGFQPVEKINI</sequence>
<dbReference type="Proteomes" id="UP000462760">
    <property type="component" value="Unassembled WGS sequence"/>
</dbReference>
<dbReference type="OrthoDB" id="983149at2"/>
<organism evidence="2 3">
    <name type="scientific">Anaerosalibacter bizertensis</name>
    <dbReference type="NCBI Taxonomy" id="932217"/>
    <lineage>
        <taxon>Bacteria</taxon>
        <taxon>Bacillati</taxon>
        <taxon>Bacillota</taxon>
        <taxon>Tissierellia</taxon>
        <taxon>Tissierellales</taxon>
        <taxon>Sporanaerobacteraceae</taxon>
        <taxon>Anaerosalibacter</taxon>
    </lineage>
</organism>
<feature type="domain" description="DUF4236" evidence="1">
    <location>
        <begin position="3"/>
        <end position="57"/>
    </location>
</feature>
<dbReference type="Pfam" id="PF14020">
    <property type="entry name" value="DUF4236"/>
    <property type="match status" value="1"/>
</dbReference>
<evidence type="ECO:0000313" key="3">
    <source>
        <dbReference type="Proteomes" id="UP000462760"/>
    </source>
</evidence>
<dbReference type="InterPro" id="IPR025330">
    <property type="entry name" value="DUF4236"/>
</dbReference>
<evidence type="ECO:0000313" key="2">
    <source>
        <dbReference type="EMBL" id="MSS43133.1"/>
    </source>
</evidence>
<protein>
    <submittedName>
        <fullName evidence="2">DUF4236 domain-containing protein</fullName>
    </submittedName>
</protein>
<comment type="caution">
    <text evidence="2">The sequence shown here is derived from an EMBL/GenBank/DDBJ whole genome shotgun (WGS) entry which is preliminary data.</text>
</comment>
<gene>
    <name evidence="2" type="ORF">FYJ27_05215</name>
</gene>
<reference evidence="2 3" key="1">
    <citation type="submission" date="2019-08" db="EMBL/GenBank/DDBJ databases">
        <title>In-depth cultivation of the pig gut microbiome towards novel bacterial diversity and tailored functional studies.</title>
        <authorList>
            <person name="Wylensek D."/>
            <person name="Hitch T.C.A."/>
            <person name="Clavel T."/>
        </authorList>
    </citation>
    <scope>NUCLEOTIDE SEQUENCE [LARGE SCALE GENOMIC DNA]</scope>
    <source>
        <strain evidence="2 3">Med78-601-WT-4W-RMD-3</strain>
    </source>
</reference>
<accession>A0A844FGF7</accession>
<dbReference type="EMBL" id="VULR01000005">
    <property type="protein sequence ID" value="MSS43133.1"/>
    <property type="molecule type" value="Genomic_DNA"/>
</dbReference>
<evidence type="ECO:0000259" key="1">
    <source>
        <dbReference type="Pfam" id="PF14020"/>
    </source>
</evidence>
<dbReference type="RefSeq" id="WP_154483807.1">
    <property type="nucleotide sequence ID" value="NZ_JAHLOA010000001.1"/>
</dbReference>
<proteinExistence type="predicted"/>
<dbReference type="AlphaFoldDB" id="A0A844FGF7"/>
<name>A0A844FGF7_9FIRM</name>